<protein>
    <recommendedName>
        <fullName evidence="3">CCHC-type domain-containing protein</fullName>
    </recommendedName>
</protein>
<evidence type="ECO:0000256" key="1">
    <source>
        <dbReference type="PROSITE-ProRule" id="PRU00047"/>
    </source>
</evidence>
<dbReference type="GO" id="GO:0008270">
    <property type="term" value="F:zinc ion binding"/>
    <property type="evidence" value="ECO:0007669"/>
    <property type="project" value="UniProtKB-KW"/>
</dbReference>
<dbReference type="InterPro" id="IPR040256">
    <property type="entry name" value="At4g02000-like"/>
</dbReference>
<name>A0A444Y4Q8_ARAHY</name>
<feature type="region of interest" description="Disordered" evidence="2">
    <location>
        <begin position="175"/>
        <end position="198"/>
    </location>
</feature>
<keyword evidence="1" id="KW-0862">Zinc</keyword>
<feature type="domain" description="CCHC-type" evidence="3">
    <location>
        <begin position="91"/>
        <end position="104"/>
    </location>
</feature>
<evidence type="ECO:0000313" key="5">
    <source>
        <dbReference type="Proteomes" id="UP000289738"/>
    </source>
</evidence>
<dbReference type="InterPro" id="IPR001878">
    <property type="entry name" value="Znf_CCHC"/>
</dbReference>
<dbReference type="PROSITE" id="PS50158">
    <property type="entry name" value="ZF_CCHC"/>
    <property type="match status" value="1"/>
</dbReference>
<keyword evidence="1" id="KW-0863">Zinc-finger</keyword>
<keyword evidence="5" id="KW-1185">Reference proteome</keyword>
<evidence type="ECO:0000313" key="4">
    <source>
        <dbReference type="EMBL" id="RYQ96905.1"/>
    </source>
</evidence>
<accession>A0A444Y4Q8</accession>
<sequence>MEQSWRPFFTTSENSVKKIVVWIRIPDLSIELYNKKFLWRVGPAIGTMVKIDRATSIHSRERFSRICVEIDIIYVLGITLNIEYEGLHLICFTCGIYGHKTEQCIKSVNVTAPSLEEGVSDGDKEEGTNTIEGMNVELIIGHNSKNYQRDSRTNQDPLDFGSWMMVRRPIRRKQEKFLQSNKDGPRARDPSPNKNNMI</sequence>
<keyword evidence="1" id="KW-0479">Metal-binding</keyword>
<evidence type="ECO:0000256" key="2">
    <source>
        <dbReference type="SAM" id="MobiDB-lite"/>
    </source>
</evidence>
<dbReference type="EMBL" id="SDMP01000018">
    <property type="protein sequence ID" value="RYQ96905.1"/>
    <property type="molecule type" value="Genomic_DNA"/>
</dbReference>
<dbReference type="STRING" id="3818.A0A444Y4Q8"/>
<comment type="caution">
    <text evidence="4">The sequence shown here is derived from an EMBL/GenBank/DDBJ whole genome shotgun (WGS) entry which is preliminary data.</text>
</comment>
<gene>
    <name evidence="4" type="ORF">Ahy_B08g092834</name>
</gene>
<organism evidence="4 5">
    <name type="scientific">Arachis hypogaea</name>
    <name type="common">Peanut</name>
    <dbReference type="NCBI Taxonomy" id="3818"/>
    <lineage>
        <taxon>Eukaryota</taxon>
        <taxon>Viridiplantae</taxon>
        <taxon>Streptophyta</taxon>
        <taxon>Embryophyta</taxon>
        <taxon>Tracheophyta</taxon>
        <taxon>Spermatophyta</taxon>
        <taxon>Magnoliopsida</taxon>
        <taxon>eudicotyledons</taxon>
        <taxon>Gunneridae</taxon>
        <taxon>Pentapetalae</taxon>
        <taxon>rosids</taxon>
        <taxon>fabids</taxon>
        <taxon>Fabales</taxon>
        <taxon>Fabaceae</taxon>
        <taxon>Papilionoideae</taxon>
        <taxon>50 kb inversion clade</taxon>
        <taxon>dalbergioids sensu lato</taxon>
        <taxon>Dalbergieae</taxon>
        <taxon>Pterocarpus clade</taxon>
        <taxon>Arachis</taxon>
    </lineage>
</organism>
<dbReference type="PANTHER" id="PTHR31286:SF99">
    <property type="entry name" value="DUF4283 DOMAIN-CONTAINING PROTEIN"/>
    <property type="match status" value="1"/>
</dbReference>
<dbReference type="PANTHER" id="PTHR31286">
    <property type="entry name" value="GLYCINE-RICH CELL WALL STRUCTURAL PROTEIN 1.8-LIKE"/>
    <property type="match status" value="1"/>
</dbReference>
<reference evidence="4 5" key="1">
    <citation type="submission" date="2019-01" db="EMBL/GenBank/DDBJ databases">
        <title>Sequencing of cultivated peanut Arachis hypogaea provides insights into genome evolution and oil improvement.</title>
        <authorList>
            <person name="Chen X."/>
        </authorList>
    </citation>
    <scope>NUCLEOTIDE SEQUENCE [LARGE SCALE GENOMIC DNA]</scope>
    <source>
        <strain evidence="5">cv. Fuhuasheng</strain>
        <tissue evidence="4">Leaves</tissue>
    </source>
</reference>
<dbReference type="Proteomes" id="UP000289738">
    <property type="component" value="Chromosome B08"/>
</dbReference>
<proteinExistence type="predicted"/>
<dbReference type="GO" id="GO:0003676">
    <property type="term" value="F:nucleic acid binding"/>
    <property type="evidence" value="ECO:0007669"/>
    <property type="project" value="InterPro"/>
</dbReference>
<evidence type="ECO:0000259" key="3">
    <source>
        <dbReference type="PROSITE" id="PS50158"/>
    </source>
</evidence>
<dbReference type="AlphaFoldDB" id="A0A444Y4Q8"/>